<dbReference type="RefSeq" id="WP_110680334.1">
    <property type="nucleotide sequence ID" value="NZ_QJRX01000001.1"/>
</dbReference>
<accession>A0A2V4LT39</accession>
<reference evidence="2 3" key="1">
    <citation type="submission" date="2018-06" db="EMBL/GenBank/DDBJ databases">
        <title>Pseudomonas diversity within urban Lake Michigan freshwaters.</title>
        <authorList>
            <person name="Batrich M."/>
            <person name="Hatzopoulos T."/>
            <person name="Putonti C."/>
        </authorList>
    </citation>
    <scope>NUCLEOTIDE SEQUENCE [LARGE SCALE GENOMIC DNA]</scope>
    <source>
        <strain evidence="2 3">MB-090714</strain>
    </source>
</reference>
<sequence length="110" mass="11540">MNKLFRATRLLALLAAAQWIAGCAAIAEKTNSLSDERIVAETAGVLGYSPSQLELLARRTSGTNTYAELRADNGSEFNCIINGGNLATFGAINPPSCAKKGEILRSGPGQ</sequence>
<proteinExistence type="predicted"/>
<organism evidence="2 3">
    <name type="scientific">Aquipseudomonas alcaligenes</name>
    <name type="common">Pseudomonas alcaligenes</name>
    <dbReference type="NCBI Taxonomy" id="43263"/>
    <lineage>
        <taxon>Bacteria</taxon>
        <taxon>Pseudomonadati</taxon>
        <taxon>Pseudomonadota</taxon>
        <taxon>Gammaproteobacteria</taxon>
        <taxon>Pseudomonadales</taxon>
        <taxon>Pseudomonadaceae</taxon>
        <taxon>Aquipseudomonas</taxon>
    </lineage>
</organism>
<dbReference type="Proteomes" id="UP000248146">
    <property type="component" value="Unassembled WGS sequence"/>
</dbReference>
<evidence type="ECO:0000313" key="2">
    <source>
        <dbReference type="EMBL" id="PYC29183.1"/>
    </source>
</evidence>
<gene>
    <name evidence="2" type="ORF">DMO17_00360</name>
</gene>
<feature type="chain" id="PRO_5016064470" description="Lipoprotein" evidence="1">
    <location>
        <begin position="22"/>
        <end position="110"/>
    </location>
</feature>
<keyword evidence="1" id="KW-0732">Signal</keyword>
<name>A0A2V4LT39_AQUAC</name>
<dbReference type="PROSITE" id="PS51257">
    <property type="entry name" value="PROKAR_LIPOPROTEIN"/>
    <property type="match status" value="1"/>
</dbReference>
<dbReference type="OrthoDB" id="6885719at2"/>
<evidence type="ECO:0000313" key="3">
    <source>
        <dbReference type="Proteomes" id="UP000248146"/>
    </source>
</evidence>
<dbReference type="EMBL" id="QJRX01000001">
    <property type="protein sequence ID" value="PYC29183.1"/>
    <property type="molecule type" value="Genomic_DNA"/>
</dbReference>
<comment type="caution">
    <text evidence="2">The sequence shown here is derived from an EMBL/GenBank/DDBJ whole genome shotgun (WGS) entry which is preliminary data.</text>
</comment>
<evidence type="ECO:0008006" key="4">
    <source>
        <dbReference type="Google" id="ProtNLM"/>
    </source>
</evidence>
<evidence type="ECO:0000256" key="1">
    <source>
        <dbReference type="SAM" id="SignalP"/>
    </source>
</evidence>
<feature type="signal peptide" evidence="1">
    <location>
        <begin position="1"/>
        <end position="21"/>
    </location>
</feature>
<protein>
    <recommendedName>
        <fullName evidence="4">Lipoprotein</fullName>
    </recommendedName>
</protein>
<dbReference type="AlphaFoldDB" id="A0A2V4LT39"/>